<sequence>MSGSGGVSIARSRCGESRFYNPPPMRKQQQLQQQQQQQQMTTTTMQRREQRPSLISKGSTEKRTDHEDCATLLPSSSSSSSSANNSSKTNDDNSTNLDRFLEFTTPVVSAQYLPTTSIRGCRGQECGLECPPYFALKDLWESFKEWSAYGAGVPLLLNGSDSVMQYYVPYLSGIQLYVDQSRPYPRQR</sequence>
<protein>
    <submittedName>
        <fullName evidence="2">DUF789 domain-containing protein</fullName>
    </submittedName>
</protein>
<dbReference type="PANTHER" id="PTHR31343:SF8">
    <property type="entry name" value="OS07G0246600 PROTEIN"/>
    <property type="match status" value="1"/>
</dbReference>
<evidence type="ECO:0000313" key="3">
    <source>
        <dbReference type="Proteomes" id="UP000325315"/>
    </source>
</evidence>
<evidence type="ECO:0000313" key="2">
    <source>
        <dbReference type="EMBL" id="KAA3455672.1"/>
    </source>
</evidence>
<keyword evidence="3" id="KW-1185">Reference proteome</keyword>
<dbReference type="InterPro" id="IPR008507">
    <property type="entry name" value="DUF789"/>
</dbReference>
<dbReference type="PANTHER" id="PTHR31343">
    <property type="entry name" value="T15D22.8"/>
    <property type="match status" value="1"/>
</dbReference>
<gene>
    <name evidence="2" type="ORF">EPI10_018671</name>
</gene>
<dbReference type="OrthoDB" id="784906at2759"/>
<reference evidence="2" key="1">
    <citation type="submission" date="2019-08" db="EMBL/GenBank/DDBJ databases">
        <authorList>
            <person name="Liu F."/>
        </authorList>
    </citation>
    <scope>NUCLEOTIDE SEQUENCE [LARGE SCALE GENOMIC DNA]</scope>
    <source>
        <strain evidence="2">PA1801</strain>
        <tissue evidence="2">Leaf</tissue>
    </source>
</reference>
<feature type="region of interest" description="Disordered" evidence="1">
    <location>
        <begin position="1"/>
        <end position="96"/>
    </location>
</feature>
<dbReference type="Proteomes" id="UP000325315">
    <property type="component" value="Unassembled WGS sequence"/>
</dbReference>
<accession>A0A5B6UHJ3</accession>
<feature type="compositionally biased region" description="Low complexity" evidence="1">
    <location>
        <begin position="26"/>
        <end position="45"/>
    </location>
</feature>
<dbReference type="AlphaFoldDB" id="A0A5B6UHJ3"/>
<proteinExistence type="predicted"/>
<organism evidence="2 3">
    <name type="scientific">Gossypium australe</name>
    <dbReference type="NCBI Taxonomy" id="47621"/>
    <lineage>
        <taxon>Eukaryota</taxon>
        <taxon>Viridiplantae</taxon>
        <taxon>Streptophyta</taxon>
        <taxon>Embryophyta</taxon>
        <taxon>Tracheophyta</taxon>
        <taxon>Spermatophyta</taxon>
        <taxon>Magnoliopsida</taxon>
        <taxon>eudicotyledons</taxon>
        <taxon>Gunneridae</taxon>
        <taxon>Pentapetalae</taxon>
        <taxon>rosids</taxon>
        <taxon>malvids</taxon>
        <taxon>Malvales</taxon>
        <taxon>Malvaceae</taxon>
        <taxon>Malvoideae</taxon>
        <taxon>Gossypium</taxon>
    </lineage>
</organism>
<name>A0A5B6UHJ3_9ROSI</name>
<evidence type="ECO:0000256" key="1">
    <source>
        <dbReference type="SAM" id="MobiDB-lite"/>
    </source>
</evidence>
<dbReference type="Pfam" id="PF05623">
    <property type="entry name" value="DUF789"/>
    <property type="match status" value="1"/>
</dbReference>
<feature type="compositionally biased region" description="Basic and acidic residues" evidence="1">
    <location>
        <begin position="59"/>
        <end position="69"/>
    </location>
</feature>
<feature type="compositionally biased region" description="Low complexity" evidence="1">
    <location>
        <begin position="75"/>
        <end position="96"/>
    </location>
</feature>
<comment type="caution">
    <text evidence="2">The sequence shown here is derived from an EMBL/GenBank/DDBJ whole genome shotgun (WGS) entry which is preliminary data.</text>
</comment>
<dbReference type="EMBL" id="SMMG02000012">
    <property type="protein sequence ID" value="KAA3455672.1"/>
    <property type="molecule type" value="Genomic_DNA"/>
</dbReference>